<dbReference type="AlphaFoldDB" id="A0A409YI52"/>
<dbReference type="InParanoid" id="A0A409YI52"/>
<dbReference type="Proteomes" id="UP000284706">
    <property type="component" value="Unassembled WGS sequence"/>
</dbReference>
<proteinExistence type="predicted"/>
<accession>A0A409YI52</accession>
<feature type="compositionally biased region" description="Basic and acidic residues" evidence="1">
    <location>
        <begin position="53"/>
        <end position="66"/>
    </location>
</feature>
<reference evidence="2 3" key="1">
    <citation type="journal article" date="2018" name="Evol. Lett.">
        <title>Horizontal gene cluster transfer increased hallucinogenic mushroom diversity.</title>
        <authorList>
            <person name="Reynolds H.T."/>
            <person name="Vijayakumar V."/>
            <person name="Gluck-Thaler E."/>
            <person name="Korotkin H.B."/>
            <person name="Matheny P.B."/>
            <person name="Slot J.C."/>
        </authorList>
    </citation>
    <scope>NUCLEOTIDE SEQUENCE [LARGE SCALE GENOMIC DNA]</scope>
    <source>
        <strain evidence="2 3">SRW20</strain>
    </source>
</reference>
<organism evidence="2 3">
    <name type="scientific">Gymnopilus dilepis</name>
    <dbReference type="NCBI Taxonomy" id="231916"/>
    <lineage>
        <taxon>Eukaryota</taxon>
        <taxon>Fungi</taxon>
        <taxon>Dikarya</taxon>
        <taxon>Basidiomycota</taxon>
        <taxon>Agaricomycotina</taxon>
        <taxon>Agaricomycetes</taxon>
        <taxon>Agaricomycetidae</taxon>
        <taxon>Agaricales</taxon>
        <taxon>Agaricineae</taxon>
        <taxon>Hymenogastraceae</taxon>
        <taxon>Gymnopilus</taxon>
    </lineage>
</organism>
<evidence type="ECO:0000313" key="2">
    <source>
        <dbReference type="EMBL" id="PPR02676.1"/>
    </source>
</evidence>
<sequence length="142" mass="15089">MAYLGQQDSIKQGRWLPHHTAHLANCQPGEHPQSVVDTGGARDGGETISVGTREGRGDDRPWRICARDGGGSQGPPSSNMLVLMWKRRARGSLPVPGTPREAATIATSRRGSCGNQPVAGRVGVYASAAGGVVYERRRVDMS</sequence>
<keyword evidence="3" id="KW-1185">Reference proteome</keyword>
<dbReference type="EMBL" id="NHYE01000829">
    <property type="protein sequence ID" value="PPR02676.1"/>
    <property type="molecule type" value="Genomic_DNA"/>
</dbReference>
<feature type="region of interest" description="Disordered" evidence="1">
    <location>
        <begin position="25"/>
        <end position="79"/>
    </location>
</feature>
<protein>
    <submittedName>
        <fullName evidence="2">Uncharacterized protein</fullName>
    </submittedName>
</protein>
<evidence type="ECO:0000256" key="1">
    <source>
        <dbReference type="SAM" id="MobiDB-lite"/>
    </source>
</evidence>
<evidence type="ECO:0000313" key="3">
    <source>
        <dbReference type="Proteomes" id="UP000284706"/>
    </source>
</evidence>
<name>A0A409YI52_9AGAR</name>
<gene>
    <name evidence="2" type="ORF">CVT26_009792</name>
</gene>
<comment type="caution">
    <text evidence="2">The sequence shown here is derived from an EMBL/GenBank/DDBJ whole genome shotgun (WGS) entry which is preliminary data.</text>
</comment>